<feature type="transmembrane region" description="Helical" evidence="6">
    <location>
        <begin position="95"/>
        <end position="115"/>
    </location>
</feature>
<feature type="transmembrane region" description="Helical" evidence="6">
    <location>
        <begin position="183"/>
        <end position="200"/>
    </location>
</feature>
<evidence type="ECO:0000256" key="3">
    <source>
        <dbReference type="ARBA" id="ARBA00022692"/>
    </source>
</evidence>
<keyword evidence="2" id="KW-1003">Cell membrane</keyword>
<name>A0A059KPX0_9BURK</name>
<accession>A0A059KPX0</accession>
<dbReference type="STRING" id="34103.SAMN05421778_110106"/>
<keyword evidence="5 6" id="KW-0472">Membrane</keyword>
<protein>
    <recommendedName>
        <fullName evidence="9">Polysaccharide biosynthesis protein C-terminal domain-containing protein</fullName>
    </recommendedName>
</protein>
<feature type="transmembrane region" description="Helical" evidence="6">
    <location>
        <begin position="401"/>
        <end position="423"/>
    </location>
</feature>
<keyword evidence="8" id="KW-1185">Reference proteome</keyword>
<evidence type="ECO:0008006" key="9">
    <source>
        <dbReference type="Google" id="ProtNLM"/>
    </source>
</evidence>
<sequence>MSNQFGAKAVLRSVLLTTGSTYVTYAAGLVTSMLIARGLGPADYGRYAYLVWLSGLLVLVMNHGLTTSAIRFVSESLGRKSLVDAQDVHRRLQRWQGWSLLAVGAIFLAALPALRPAGWEGHLALFAAVALLASFAKAWYLFSISVAKGYGRFGIEASSISLLSLINLAGAGIMALLGMPLDGYMLLFLAISIAHPLMAARQLRRAEIRKGSREIDDELLARVKPHLAWTTVSTLVAAFSNKAIETYLLNRLVGAEAVGFFTIAATLARGGVDLLSSGLMTVLMPVLANAYGAGGQERIHRLGGDAVRYFHFLGLLLTGVGYFWARPVVELTYGSSYAPAIFALQMMVLVRGVTLSYAAFGALLTITDNQRLRAAEALFAVVTSAGMALWLVPTHGLEGAIYAHMASTLAVFLFTFGCVWWVLRMPLPLGELMRMSAAALSAAALCFGVLSLSEAPTLLHQLLAGLLYVVLYLLSTLVFKAWNQHDVAMLDQLGQRVPALRRLAVLLVPWARAT</sequence>
<dbReference type="Proteomes" id="UP000026714">
    <property type="component" value="Unassembled WGS sequence"/>
</dbReference>
<proteinExistence type="predicted"/>
<keyword evidence="3 6" id="KW-0812">Transmembrane</keyword>
<feature type="transmembrane region" description="Helical" evidence="6">
    <location>
        <begin position="435"/>
        <end position="452"/>
    </location>
</feature>
<evidence type="ECO:0000256" key="6">
    <source>
        <dbReference type="SAM" id="Phobius"/>
    </source>
</evidence>
<feature type="transmembrane region" description="Helical" evidence="6">
    <location>
        <begin position="306"/>
        <end position="325"/>
    </location>
</feature>
<evidence type="ECO:0000256" key="2">
    <source>
        <dbReference type="ARBA" id="ARBA00022475"/>
    </source>
</evidence>
<feature type="transmembrane region" description="Helical" evidence="6">
    <location>
        <begin position="121"/>
        <end position="142"/>
    </location>
</feature>
<comment type="caution">
    <text evidence="7">The sequence shown here is derived from an EMBL/GenBank/DDBJ whole genome shotgun (WGS) entry which is preliminary data.</text>
</comment>
<dbReference type="InterPro" id="IPR002797">
    <property type="entry name" value="Polysacc_synth"/>
</dbReference>
<reference evidence="7 8" key="1">
    <citation type="journal article" date="2014" name="FEMS Microbiol. Ecol.">
        <title>Sphaerotilus natans encrusted with nanoball-shaped Fe(III) oxide minerals formed by nitrate-reducing mixotrophic Fe(II) oxidation.</title>
        <authorList>
            <person name="Park S."/>
            <person name="Kim D.H."/>
            <person name="Lee J.H."/>
            <person name="Hur H.G."/>
        </authorList>
    </citation>
    <scope>NUCLEOTIDE SEQUENCE [LARGE SCALE GENOMIC DNA]</scope>
    <source>
        <strain evidence="7 8">DSM 6575</strain>
    </source>
</reference>
<feature type="transmembrane region" description="Helical" evidence="6">
    <location>
        <begin position="337"/>
        <end position="365"/>
    </location>
</feature>
<keyword evidence="4 6" id="KW-1133">Transmembrane helix</keyword>
<feature type="transmembrane region" description="Helical" evidence="6">
    <location>
        <begin position="274"/>
        <end position="294"/>
    </location>
</feature>
<dbReference type="Pfam" id="PF01943">
    <property type="entry name" value="Polysacc_synt"/>
    <property type="match status" value="1"/>
</dbReference>
<evidence type="ECO:0000256" key="1">
    <source>
        <dbReference type="ARBA" id="ARBA00004651"/>
    </source>
</evidence>
<gene>
    <name evidence="7" type="ORF">X805_12630</name>
</gene>
<comment type="subcellular location">
    <subcellularLocation>
        <location evidence="1">Cell membrane</location>
        <topology evidence="1">Multi-pass membrane protein</topology>
    </subcellularLocation>
</comment>
<dbReference type="GO" id="GO:0005886">
    <property type="term" value="C:plasma membrane"/>
    <property type="evidence" value="ECO:0007669"/>
    <property type="project" value="UniProtKB-SubCell"/>
</dbReference>
<evidence type="ECO:0000256" key="4">
    <source>
        <dbReference type="ARBA" id="ARBA00022989"/>
    </source>
</evidence>
<dbReference type="PANTHER" id="PTHR30250">
    <property type="entry name" value="PST FAMILY PREDICTED COLANIC ACID TRANSPORTER"/>
    <property type="match status" value="1"/>
</dbReference>
<feature type="transmembrane region" description="Helical" evidence="6">
    <location>
        <begin position="458"/>
        <end position="479"/>
    </location>
</feature>
<feature type="transmembrane region" description="Helical" evidence="6">
    <location>
        <begin position="377"/>
        <end position="395"/>
    </location>
</feature>
<organism evidence="7 8">
    <name type="scientific">Sphaerotilus natans subsp. natans DSM 6575</name>
    <dbReference type="NCBI Taxonomy" id="1286631"/>
    <lineage>
        <taxon>Bacteria</taxon>
        <taxon>Pseudomonadati</taxon>
        <taxon>Pseudomonadota</taxon>
        <taxon>Betaproteobacteria</taxon>
        <taxon>Burkholderiales</taxon>
        <taxon>Sphaerotilaceae</taxon>
        <taxon>Sphaerotilus</taxon>
    </lineage>
</organism>
<dbReference type="InterPro" id="IPR050833">
    <property type="entry name" value="Poly_Biosynth_Transport"/>
</dbReference>
<feature type="transmembrane region" description="Helical" evidence="6">
    <location>
        <begin position="248"/>
        <end position="268"/>
    </location>
</feature>
<dbReference type="eggNOG" id="COG2244">
    <property type="taxonomic scope" value="Bacteria"/>
</dbReference>
<feature type="transmembrane region" description="Helical" evidence="6">
    <location>
        <begin position="47"/>
        <end position="74"/>
    </location>
</feature>
<feature type="transmembrane region" description="Helical" evidence="6">
    <location>
        <begin position="154"/>
        <end position="177"/>
    </location>
</feature>
<dbReference type="RefSeq" id="WP_037479604.1">
    <property type="nucleotide sequence ID" value="NZ_AZRA01000029.1"/>
</dbReference>
<evidence type="ECO:0000313" key="8">
    <source>
        <dbReference type="Proteomes" id="UP000026714"/>
    </source>
</evidence>
<evidence type="ECO:0000313" key="7">
    <source>
        <dbReference type="EMBL" id="KDB53148.1"/>
    </source>
</evidence>
<evidence type="ECO:0000256" key="5">
    <source>
        <dbReference type="ARBA" id="ARBA00023136"/>
    </source>
</evidence>
<dbReference type="PANTHER" id="PTHR30250:SF11">
    <property type="entry name" value="O-ANTIGEN TRANSPORTER-RELATED"/>
    <property type="match status" value="1"/>
</dbReference>
<dbReference type="AlphaFoldDB" id="A0A059KPX0"/>
<dbReference type="EMBL" id="AZRA01000029">
    <property type="protein sequence ID" value="KDB53148.1"/>
    <property type="molecule type" value="Genomic_DNA"/>
</dbReference>
<feature type="transmembrane region" description="Helical" evidence="6">
    <location>
        <begin position="12"/>
        <end position="35"/>
    </location>
</feature>